<evidence type="ECO:0000256" key="1">
    <source>
        <dbReference type="SAM" id="MobiDB-lite"/>
    </source>
</evidence>
<protein>
    <submittedName>
        <fullName evidence="2">Uncharacterized protein</fullName>
    </submittedName>
</protein>
<sequence length="77" mass="8681">MTDSQRAEQVFYDEQDDRLASQLNALMASAIRSQRMKNTHTGCCRCSKGRLGNHVNRYGQTSVGGPLRYPDQSKLTM</sequence>
<feature type="region of interest" description="Disordered" evidence="1">
    <location>
        <begin position="57"/>
        <end position="77"/>
    </location>
</feature>
<dbReference type="RefSeq" id="WP_152766547.1">
    <property type="nucleotide sequence ID" value="NZ_WHLY01000004.1"/>
</dbReference>
<organism evidence="2 3">
    <name type="scientific">Salmonirosea aquatica</name>
    <dbReference type="NCBI Taxonomy" id="2654236"/>
    <lineage>
        <taxon>Bacteria</taxon>
        <taxon>Pseudomonadati</taxon>
        <taxon>Bacteroidota</taxon>
        <taxon>Cytophagia</taxon>
        <taxon>Cytophagales</taxon>
        <taxon>Spirosomataceae</taxon>
        <taxon>Salmonirosea</taxon>
    </lineage>
</organism>
<gene>
    <name evidence="2" type="ORF">GBK04_28800</name>
</gene>
<reference evidence="2 3" key="1">
    <citation type="submission" date="2019-10" db="EMBL/GenBank/DDBJ databases">
        <title>Draft Genome Sequence of Cytophagaceae sp. SJW1-29.</title>
        <authorList>
            <person name="Choi A."/>
        </authorList>
    </citation>
    <scope>NUCLEOTIDE SEQUENCE [LARGE SCALE GENOMIC DNA]</scope>
    <source>
        <strain evidence="2 3">SJW1-29</strain>
    </source>
</reference>
<comment type="caution">
    <text evidence="2">The sequence shown here is derived from an EMBL/GenBank/DDBJ whole genome shotgun (WGS) entry which is preliminary data.</text>
</comment>
<evidence type="ECO:0000313" key="3">
    <source>
        <dbReference type="Proteomes" id="UP000479293"/>
    </source>
</evidence>
<accession>A0A7C9F970</accession>
<name>A0A7C9F970_9BACT</name>
<dbReference type="AlphaFoldDB" id="A0A7C9F970"/>
<dbReference type="EMBL" id="WHLY01000004">
    <property type="protein sequence ID" value="MPR37226.1"/>
    <property type="molecule type" value="Genomic_DNA"/>
</dbReference>
<proteinExistence type="predicted"/>
<dbReference type="Proteomes" id="UP000479293">
    <property type="component" value="Unassembled WGS sequence"/>
</dbReference>
<evidence type="ECO:0000313" key="2">
    <source>
        <dbReference type="EMBL" id="MPR37226.1"/>
    </source>
</evidence>
<keyword evidence="3" id="KW-1185">Reference proteome</keyword>